<proteinExistence type="predicted"/>
<dbReference type="GO" id="GO:0016787">
    <property type="term" value="F:hydrolase activity"/>
    <property type="evidence" value="ECO:0007669"/>
    <property type="project" value="UniProtKB-KW"/>
</dbReference>
<evidence type="ECO:0000313" key="3">
    <source>
        <dbReference type="Proteomes" id="UP000886632"/>
    </source>
</evidence>
<organism evidence="2 3">
    <name type="scientific">Candidatus Phosphoribacter hodrii</name>
    <dbReference type="NCBI Taxonomy" id="2953743"/>
    <lineage>
        <taxon>Bacteria</taxon>
        <taxon>Bacillati</taxon>
        <taxon>Actinomycetota</taxon>
        <taxon>Actinomycetes</taxon>
        <taxon>Micrococcales</taxon>
        <taxon>Dermatophilaceae</taxon>
        <taxon>Candidatus Phosphoribacter</taxon>
    </lineage>
</organism>
<protein>
    <submittedName>
        <fullName evidence="2">Alpha/beta hydrolase fold domain-containing protein</fullName>
    </submittedName>
</protein>
<gene>
    <name evidence="2" type="ORF">IPP00_05610</name>
</gene>
<evidence type="ECO:0000313" key="2">
    <source>
        <dbReference type="EMBL" id="MBL0003468.1"/>
    </source>
</evidence>
<name>A0A9D7T890_9MICO</name>
<dbReference type="SUPFAM" id="SSF53474">
    <property type="entry name" value="alpha/beta-Hydrolases"/>
    <property type="match status" value="1"/>
</dbReference>
<feature type="domain" description="Alpha/beta hydrolase fold-3" evidence="1">
    <location>
        <begin position="79"/>
        <end position="138"/>
    </location>
</feature>
<dbReference type="Pfam" id="PF07859">
    <property type="entry name" value="Abhydrolase_3"/>
    <property type="match status" value="1"/>
</dbReference>
<dbReference type="InterPro" id="IPR013094">
    <property type="entry name" value="AB_hydrolase_3"/>
</dbReference>
<comment type="caution">
    <text evidence="2">The sequence shown here is derived from an EMBL/GenBank/DDBJ whole genome shotgun (WGS) entry which is preliminary data.</text>
</comment>
<sequence length="146" mass="16142">MPSLTHDALATLLRLTHTRRMPHDDEGMRAELSTAQLRPRSFVPPRSLDRHVALRVDARHGWRVYEMAPWGPTLPQPRVIYLHGGGYVGEIDANHWTVCRRFATLTPARVVVPIYPVAPDSTAAETVPTAAAIVADVIAEAGDPPW</sequence>
<dbReference type="InterPro" id="IPR029058">
    <property type="entry name" value="AB_hydrolase_fold"/>
</dbReference>
<dbReference type="EMBL" id="JADKGK010000012">
    <property type="protein sequence ID" value="MBL0003468.1"/>
    <property type="molecule type" value="Genomic_DNA"/>
</dbReference>
<reference evidence="2" key="1">
    <citation type="submission" date="2020-10" db="EMBL/GenBank/DDBJ databases">
        <title>Connecting structure to function with the recovery of over 1000 high-quality activated sludge metagenome-assembled genomes encoding full-length rRNA genes using long-read sequencing.</title>
        <authorList>
            <person name="Singleton C.M."/>
            <person name="Petriglieri F."/>
            <person name="Kristensen J.M."/>
            <person name="Kirkegaard R.H."/>
            <person name="Michaelsen T.Y."/>
            <person name="Andersen M.H."/>
            <person name="Karst S.M."/>
            <person name="Dueholm M.S."/>
            <person name="Nielsen P.H."/>
            <person name="Albertsen M."/>
        </authorList>
    </citation>
    <scope>NUCLEOTIDE SEQUENCE</scope>
    <source>
        <strain evidence="2">Ribe_18-Q3-R11-54_MAXAC.001</strain>
    </source>
</reference>
<evidence type="ECO:0000259" key="1">
    <source>
        <dbReference type="Pfam" id="PF07859"/>
    </source>
</evidence>
<dbReference type="AlphaFoldDB" id="A0A9D7T890"/>
<dbReference type="Gene3D" id="3.40.50.1820">
    <property type="entry name" value="alpha/beta hydrolase"/>
    <property type="match status" value="1"/>
</dbReference>
<accession>A0A9D7T890</accession>
<keyword evidence="2" id="KW-0378">Hydrolase</keyword>
<dbReference type="Proteomes" id="UP000886632">
    <property type="component" value="Unassembled WGS sequence"/>
</dbReference>